<proteinExistence type="predicted"/>
<name>A0A921ZLC7_MANSE</name>
<evidence type="ECO:0000313" key="2">
    <source>
        <dbReference type="EMBL" id="KAG6459916.1"/>
    </source>
</evidence>
<dbReference type="Pfam" id="PF12657">
    <property type="entry name" value="TFIIIC_delta"/>
    <property type="match status" value="1"/>
</dbReference>
<dbReference type="InterPro" id="IPR024761">
    <property type="entry name" value="TFIIIC_delta_N"/>
</dbReference>
<keyword evidence="3" id="KW-1185">Reference proteome</keyword>
<comment type="caution">
    <text evidence="2">The sequence shown here is derived from an EMBL/GenBank/DDBJ whole genome shotgun (WGS) entry which is preliminary data.</text>
</comment>
<sequence length="654" mass="75802">MSEDIIQELSRRSIFLTKNEEATLSWNNSVIAARTDRGNHYLQFTHNLECLDKNIDLLEFYTPVPKESPATDLFSHKLFPTAWRNSEFTEMLITPELWPHDPQMAEELTNISVLEWSPKGFVQNCECALAVLNNIGDINFYIFINKRWAPIFSLAPYLRQLLHDSYDSPQNLKELKQAVYTVDACGICWSQTVNLDSSCYFVTAQKNGALVFWCLKCNEANITARVCGLINDNTEEICSLQWIPLHDDKFLLICSDFFGRIIAYECIIDMSEIKAVKSHILWSHKDRMIVKQFYYMVHENKIVLACNKHRHLLVQMFDKDYKQISQYVKNVNDNRITSLIGTNNGIYLSTVNCEIFKIDICITDNNLDVSINTVDFKVPCETYELYSLSFSSNCVLWAIGMVNRKAMHRKEPVLFDIIFASSDKLMNSAISILLENPTKKLTEYWDCIELIRYRAIKTNSMPSIDFESLYAESATDIYKLKVYLILVKLYTTLKRVIKISNGLVLPESSIETLKEKILLNQAISVINEYENNQKSENELTVSFEAECFQGAKSYIEYYCKKYKKSLEEFIDSNRFSNIEFQQEYICQCCDEKLEGFSCKDKHLNMICSLTFTPIEIGEYLVCKSCGVIARMELFSKQPMCVFCDLYLQKSYINV</sequence>
<evidence type="ECO:0000313" key="3">
    <source>
        <dbReference type="Proteomes" id="UP000791440"/>
    </source>
</evidence>
<organism evidence="2 3">
    <name type="scientific">Manduca sexta</name>
    <name type="common">Tobacco hawkmoth</name>
    <name type="synonym">Tobacco hornworm</name>
    <dbReference type="NCBI Taxonomy" id="7130"/>
    <lineage>
        <taxon>Eukaryota</taxon>
        <taxon>Metazoa</taxon>
        <taxon>Ecdysozoa</taxon>
        <taxon>Arthropoda</taxon>
        <taxon>Hexapoda</taxon>
        <taxon>Insecta</taxon>
        <taxon>Pterygota</taxon>
        <taxon>Neoptera</taxon>
        <taxon>Endopterygota</taxon>
        <taxon>Lepidoptera</taxon>
        <taxon>Glossata</taxon>
        <taxon>Ditrysia</taxon>
        <taxon>Bombycoidea</taxon>
        <taxon>Sphingidae</taxon>
        <taxon>Sphinginae</taxon>
        <taxon>Sphingini</taxon>
        <taxon>Manduca</taxon>
    </lineage>
</organism>
<dbReference type="EMBL" id="JH668644">
    <property type="protein sequence ID" value="KAG6459916.1"/>
    <property type="molecule type" value="Genomic_DNA"/>
</dbReference>
<dbReference type="AlphaFoldDB" id="A0A921ZLC7"/>
<dbReference type="Proteomes" id="UP000791440">
    <property type="component" value="Unassembled WGS sequence"/>
</dbReference>
<accession>A0A921ZLC7</accession>
<reference evidence="2" key="2">
    <citation type="submission" date="2020-12" db="EMBL/GenBank/DDBJ databases">
        <authorList>
            <person name="Kanost M."/>
        </authorList>
    </citation>
    <scope>NUCLEOTIDE SEQUENCE</scope>
</reference>
<reference evidence="2" key="1">
    <citation type="journal article" date="2016" name="Insect Biochem. Mol. Biol.">
        <title>Multifaceted biological insights from a draft genome sequence of the tobacco hornworm moth, Manduca sexta.</title>
        <authorList>
            <person name="Kanost M.R."/>
            <person name="Arrese E.L."/>
            <person name="Cao X."/>
            <person name="Chen Y.R."/>
            <person name="Chellapilla S."/>
            <person name="Goldsmith M.R."/>
            <person name="Grosse-Wilde E."/>
            <person name="Heckel D.G."/>
            <person name="Herndon N."/>
            <person name="Jiang H."/>
            <person name="Papanicolaou A."/>
            <person name="Qu J."/>
            <person name="Soulages J.L."/>
            <person name="Vogel H."/>
            <person name="Walters J."/>
            <person name="Waterhouse R.M."/>
            <person name="Ahn S.J."/>
            <person name="Almeida F.C."/>
            <person name="An C."/>
            <person name="Aqrawi P."/>
            <person name="Bretschneider A."/>
            <person name="Bryant W.B."/>
            <person name="Bucks S."/>
            <person name="Chao H."/>
            <person name="Chevignon G."/>
            <person name="Christen J.M."/>
            <person name="Clarke D.F."/>
            <person name="Dittmer N.T."/>
            <person name="Ferguson L.C.F."/>
            <person name="Garavelou S."/>
            <person name="Gordon K.H.J."/>
            <person name="Gunaratna R.T."/>
            <person name="Han Y."/>
            <person name="Hauser F."/>
            <person name="He Y."/>
            <person name="Heidel-Fischer H."/>
            <person name="Hirsh A."/>
            <person name="Hu Y."/>
            <person name="Jiang H."/>
            <person name="Kalra D."/>
            <person name="Klinner C."/>
            <person name="Konig C."/>
            <person name="Kovar C."/>
            <person name="Kroll A.R."/>
            <person name="Kuwar S.S."/>
            <person name="Lee S.L."/>
            <person name="Lehman R."/>
            <person name="Li K."/>
            <person name="Li Z."/>
            <person name="Liang H."/>
            <person name="Lovelace S."/>
            <person name="Lu Z."/>
            <person name="Mansfield J.H."/>
            <person name="McCulloch K.J."/>
            <person name="Mathew T."/>
            <person name="Morton B."/>
            <person name="Muzny D.M."/>
            <person name="Neunemann D."/>
            <person name="Ongeri F."/>
            <person name="Pauchet Y."/>
            <person name="Pu L.L."/>
            <person name="Pyrousis I."/>
            <person name="Rao X.J."/>
            <person name="Redding A."/>
            <person name="Roesel C."/>
            <person name="Sanchez-Gracia A."/>
            <person name="Schaack S."/>
            <person name="Shukla A."/>
            <person name="Tetreau G."/>
            <person name="Wang Y."/>
            <person name="Xiong G.H."/>
            <person name="Traut W."/>
            <person name="Walsh T.K."/>
            <person name="Worley K.C."/>
            <person name="Wu D."/>
            <person name="Wu W."/>
            <person name="Wu Y.Q."/>
            <person name="Zhang X."/>
            <person name="Zou Z."/>
            <person name="Zucker H."/>
            <person name="Briscoe A.D."/>
            <person name="Burmester T."/>
            <person name="Clem R.J."/>
            <person name="Feyereisen R."/>
            <person name="Grimmelikhuijzen C.J.P."/>
            <person name="Hamodrakas S.J."/>
            <person name="Hansson B.S."/>
            <person name="Huguet E."/>
            <person name="Jermiin L.S."/>
            <person name="Lan Q."/>
            <person name="Lehman H.K."/>
            <person name="Lorenzen M."/>
            <person name="Merzendorfer H."/>
            <person name="Michalopoulos I."/>
            <person name="Morton D.B."/>
            <person name="Muthukrishnan S."/>
            <person name="Oakeshott J.G."/>
            <person name="Palmer W."/>
            <person name="Park Y."/>
            <person name="Passarelli A.L."/>
            <person name="Rozas J."/>
            <person name="Schwartz L.M."/>
            <person name="Smith W."/>
            <person name="Southgate A."/>
            <person name="Vilcinskas A."/>
            <person name="Vogt R."/>
            <person name="Wang P."/>
            <person name="Werren J."/>
            <person name="Yu X.Q."/>
            <person name="Zhou J.J."/>
            <person name="Brown S.J."/>
            <person name="Scherer S.E."/>
            <person name="Richards S."/>
            <person name="Blissard G.W."/>
        </authorList>
    </citation>
    <scope>NUCLEOTIDE SEQUENCE</scope>
</reference>
<protein>
    <recommendedName>
        <fullName evidence="1">Transcription factor IIIC 90kDa subunit N-terminal domain-containing protein</fullName>
    </recommendedName>
</protein>
<evidence type="ECO:0000259" key="1">
    <source>
        <dbReference type="Pfam" id="PF12657"/>
    </source>
</evidence>
<feature type="domain" description="Transcription factor IIIC 90kDa subunit N-terminal" evidence="1">
    <location>
        <begin position="108"/>
        <end position="366"/>
    </location>
</feature>
<gene>
    <name evidence="2" type="ORF">O3G_MSEX011681</name>
</gene>